<evidence type="ECO:0000313" key="6">
    <source>
        <dbReference type="Proteomes" id="UP001285441"/>
    </source>
</evidence>
<dbReference type="SUPFAM" id="SSF75625">
    <property type="entry name" value="YebC-like"/>
    <property type="match status" value="1"/>
</dbReference>
<evidence type="ECO:0000313" key="5">
    <source>
        <dbReference type="EMBL" id="KAK3368144.1"/>
    </source>
</evidence>
<evidence type="ECO:0000256" key="1">
    <source>
        <dbReference type="ARBA" id="ARBA00004173"/>
    </source>
</evidence>
<dbReference type="Proteomes" id="UP001285441">
    <property type="component" value="Unassembled WGS sequence"/>
</dbReference>
<feature type="domain" description="TACO1/YebC-like second and third" evidence="3">
    <location>
        <begin position="121"/>
        <end position="278"/>
    </location>
</feature>
<keyword evidence="6" id="KW-1185">Reference proteome</keyword>
<dbReference type="InterPro" id="IPR026564">
    <property type="entry name" value="Transcrip_reg_TACO1-like_dom3"/>
</dbReference>
<dbReference type="InterPro" id="IPR048300">
    <property type="entry name" value="TACO1_YebC-like_2nd/3rd_dom"/>
</dbReference>
<accession>A0AAE0N3L0</accession>
<evidence type="ECO:0000259" key="4">
    <source>
        <dbReference type="Pfam" id="PF20772"/>
    </source>
</evidence>
<dbReference type="FunFam" id="1.10.10.200:FF:000002">
    <property type="entry name" value="Probable transcriptional regulatory protein CLM62_37755"/>
    <property type="match status" value="1"/>
</dbReference>
<comment type="caution">
    <text evidence="5">The sequence shown here is derived from an EMBL/GenBank/DDBJ whole genome shotgun (WGS) entry which is preliminary data.</text>
</comment>
<sequence length="297" mass="32991">MSRLARSARPLLRSPYQTINASICAQCRRSYASSPILLSGHNKWSKIKHDKAAKDIKKAVLRIQHIKNIQLSSKLYGADTNLNSSLVTAIAAAKKASIPKQIIEAAIARGQGKSLSGSKLEPMTFEFIVPPSIAVIVDVETDQKNRMRQDMVLLRERGSGVPSQTKFLFTRLGRVVFAKSETVPDTDIMDYAIEAGAEDIEYDDEGNTIVWTETSQTSTISKEVANKFGLQVLSSDVVWCPNPDTKVEINNSKDLPKFIDMLQTLREHPEVQSVWSNVTKGDISDEDWATIQENLDV</sequence>
<dbReference type="Gene3D" id="3.30.70.980">
    <property type="match status" value="2"/>
</dbReference>
<gene>
    <name evidence="5" type="ORF">B0H63DRAFT_70331</name>
</gene>
<organism evidence="5 6">
    <name type="scientific">Podospora didyma</name>
    <dbReference type="NCBI Taxonomy" id="330526"/>
    <lineage>
        <taxon>Eukaryota</taxon>
        <taxon>Fungi</taxon>
        <taxon>Dikarya</taxon>
        <taxon>Ascomycota</taxon>
        <taxon>Pezizomycotina</taxon>
        <taxon>Sordariomycetes</taxon>
        <taxon>Sordariomycetidae</taxon>
        <taxon>Sordariales</taxon>
        <taxon>Podosporaceae</taxon>
        <taxon>Podospora</taxon>
    </lineage>
</organism>
<dbReference type="Pfam" id="PF01709">
    <property type="entry name" value="Transcrip_reg"/>
    <property type="match status" value="1"/>
</dbReference>
<dbReference type="InterPro" id="IPR002876">
    <property type="entry name" value="Transcrip_reg_TACO1-like"/>
</dbReference>
<proteinExistence type="inferred from homology"/>
<dbReference type="PANTHER" id="PTHR12532:SF0">
    <property type="entry name" value="TRANSLATIONAL ACTIVATOR OF CYTOCHROME C OXIDASE 1"/>
    <property type="match status" value="1"/>
</dbReference>
<evidence type="ECO:0000259" key="3">
    <source>
        <dbReference type="Pfam" id="PF01709"/>
    </source>
</evidence>
<dbReference type="GO" id="GO:0005739">
    <property type="term" value="C:mitochondrion"/>
    <property type="evidence" value="ECO:0007669"/>
    <property type="project" value="UniProtKB-SubCell"/>
</dbReference>
<reference evidence="5" key="2">
    <citation type="submission" date="2023-06" db="EMBL/GenBank/DDBJ databases">
        <authorList>
            <consortium name="Lawrence Berkeley National Laboratory"/>
            <person name="Haridas S."/>
            <person name="Hensen N."/>
            <person name="Bonometti L."/>
            <person name="Westerberg I."/>
            <person name="Brannstrom I.O."/>
            <person name="Guillou S."/>
            <person name="Cros-Aarteil S."/>
            <person name="Calhoun S."/>
            <person name="Kuo A."/>
            <person name="Mondo S."/>
            <person name="Pangilinan J."/>
            <person name="Riley R."/>
            <person name="LaButti K."/>
            <person name="Andreopoulos B."/>
            <person name="Lipzen A."/>
            <person name="Chen C."/>
            <person name="Yanf M."/>
            <person name="Daum C."/>
            <person name="Ng V."/>
            <person name="Clum A."/>
            <person name="Steindorff A."/>
            <person name="Ohm R."/>
            <person name="Martin F."/>
            <person name="Silar P."/>
            <person name="Natvig D."/>
            <person name="Lalanne C."/>
            <person name="Gautier V."/>
            <person name="Ament-velasquez S.L."/>
            <person name="Kruys A."/>
            <person name="Hutchinson M.I."/>
            <person name="Powell A.J."/>
            <person name="Barry K."/>
            <person name="Miller A.N."/>
            <person name="Grigoriev I.V."/>
            <person name="Debuchy R."/>
            <person name="Gladieux P."/>
            <person name="Thoren M.H."/>
            <person name="Johannesson H."/>
        </authorList>
    </citation>
    <scope>NUCLEOTIDE SEQUENCE</scope>
    <source>
        <strain evidence="5">CBS 232.78</strain>
    </source>
</reference>
<dbReference type="EMBL" id="JAULSW010000010">
    <property type="protein sequence ID" value="KAK3368144.1"/>
    <property type="molecule type" value="Genomic_DNA"/>
</dbReference>
<dbReference type="Pfam" id="PF20772">
    <property type="entry name" value="TACO1_YebC_N"/>
    <property type="match status" value="1"/>
</dbReference>
<dbReference type="AlphaFoldDB" id="A0AAE0N3L0"/>
<dbReference type="InterPro" id="IPR029072">
    <property type="entry name" value="YebC-like"/>
</dbReference>
<dbReference type="InterPro" id="IPR049083">
    <property type="entry name" value="TACO1_YebC_N"/>
</dbReference>
<evidence type="ECO:0000256" key="2">
    <source>
        <dbReference type="ARBA" id="ARBA00008724"/>
    </source>
</evidence>
<comment type="subcellular location">
    <subcellularLocation>
        <location evidence="1">Mitochondrion</location>
    </subcellularLocation>
</comment>
<comment type="similarity">
    <text evidence="2">Belongs to the TACO1 family.</text>
</comment>
<dbReference type="InterPro" id="IPR017856">
    <property type="entry name" value="Integrase-like_N"/>
</dbReference>
<reference evidence="5" key="1">
    <citation type="journal article" date="2023" name="Mol. Phylogenet. Evol.">
        <title>Genome-scale phylogeny and comparative genomics of the fungal order Sordariales.</title>
        <authorList>
            <person name="Hensen N."/>
            <person name="Bonometti L."/>
            <person name="Westerberg I."/>
            <person name="Brannstrom I.O."/>
            <person name="Guillou S."/>
            <person name="Cros-Aarteil S."/>
            <person name="Calhoun S."/>
            <person name="Haridas S."/>
            <person name="Kuo A."/>
            <person name="Mondo S."/>
            <person name="Pangilinan J."/>
            <person name="Riley R."/>
            <person name="LaButti K."/>
            <person name="Andreopoulos B."/>
            <person name="Lipzen A."/>
            <person name="Chen C."/>
            <person name="Yan M."/>
            <person name="Daum C."/>
            <person name="Ng V."/>
            <person name="Clum A."/>
            <person name="Steindorff A."/>
            <person name="Ohm R.A."/>
            <person name="Martin F."/>
            <person name="Silar P."/>
            <person name="Natvig D.O."/>
            <person name="Lalanne C."/>
            <person name="Gautier V."/>
            <person name="Ament-Velasquez S.L."/>
            <person name="Kruys A."/>
            <person name="Hutchinson M.I."/>
            <person name="Powell A.J."/>
            <person name="Barry K."/>
            <person name="Miller A.N."/>
            <person name="Grigoriev I.V."/>
            <person name="Debuchy R."/>
            <person name="Gladieux P."/>
            <person name="Hiltunen Thoren M."/>
            <person name="Johannesson H."/>
        </authorList>
    </citation>
    <scope>NUCLEOTIDE SEQUENCE</scope>
    <source>
        <strain evidence="5">CBS 232.78</strain>
    </source>
</reference>
<name>A0AAE0N3L0_9PEZI</name>
<protein>
    <submittedName>
        <fullName evidence="5">Transcriptional regulator-domain-containing protein</fullName>
    </submittedName>
</protein>
<dbReference type="PANTHER" id="PTHR12532">
    <property type="entry name" value="TRANSLATIONAL ACTIVATOR OF CYTOCHROME C OXIDASE 1"/>
    <property type="match status" value="1"/>
</dbReference>
<dbReference type="Gene3D" id="1.10.10.200">
    <property type="match status" value="1"/>
</dbReference>
<feature type="domain" description="TACO1/YebC-like N-terminal" evidence="4">
    <location>
        <begin position="42"/>
        <end position="113"/>
    </location>
</feature>